<dbReference type="InterPro" id="IPR011006">
    <property type="entry name" value="CheY-like_superfamily"/>
</dbReference>
<dbReference type="InterPro" id="IPR001789">
    <property type="entry name" value="Sig_transdc_resp-reg_receiver"/>
</dbReference>
<dbReference type="EMBL" id="AP018216">
    <property type="protein sequence ID" value="BAY70032.1"/>
    <property type="molecule type" value="Genomic_DNA"/>
</dbReference>
<comment type="caution">
    <text evidence="1">Lacks conserved residue(s) required for the propagation of feature annotation.</text>
</comment>
<evidence type="ECO:0000313" key="4">
    <source>
        <dbReference type="Proteomes" id="UP000217507"/>
    </source>
</evidence>
<sequence length="60" mass="6717">MPSYRWSDRFHPQIKIIAISGLLSEPHESAIANMGVKAFLSKPCTAKELVQTIHTVHTDN</sequence>
<reference evidence="3 4" key="1">
    <citation type="submission" date="2017-06" db="EMBL/GenBank/DDBJ databases">
        <title>Genome sequencing of cyanobaciteial culture collection at National Institute for Environmental Studies (NIES).</title>
        <authorList>
            <person name="Hirose Y."/>
            <person name="Shimura Y."/>
            <person name="Fujisawa T."/>
            <person name="Nakamura Y."/>
            <person name="Kawachi M."/>
        </authorList>
    </citation>
    <scope>NUCLEOTIDE SEQUENCE [LARGE SCALE GENOMIC DNA]</scope>
    <source>
        <strain evidence="3 4">NIES-23</strain>
    </source>
</reference>
<dbReference type="Proteomes" id="UP000217507">
    <property type="component" value="Chromosome"/>
</dbReference>
<organism evidence="3 4">
    <name type="scientific">Trichormus variabilis NIES-23</name>
    <dbReference type="NCBI Taxonomy" id="1973479"/>
    <lineage>
        <taxon>Bacteria</taxon>
        <taxon>Bacillati</taxon>
        <taxon>Cyanobacteriota</taxon>
        <taxon>Cyanophyceae</taxon>
        <taxon>Nostocales</taxon>
        <taxon>Nostocaceae</taxon>
        <taxon>Trichormus</taxon>
    </lineage>
</organism>
<evidence type="ECO:0000256" key="1">
    <source>
        <dbReference type="PROSITE-ProRule" id="PRU00169"/>
    </source>
</evidence>
<dbReference type="SUPFAM" id="SSF52172">
    <property type="entry name" value="CheY-like"/>
    <property type="match status" value="1"/>
</dbReference>
<dbReference type="PROSITE" id="PS50110">
    <property type="entry name" value="RESPONSE_REGULATORY"/>
    <property type="match status" value="1"/>
</dbReference>
<protein>
    <recommendedName>
        <fullName evidence="2">Response regulatory domain-containing protein</fullName>
    </recommendedName>
</protein>
<dbReference type="GO" id="GO:0000160">
    <property type="term" value="P:phosphorelay signal transduction system"/>
    <property type="evidence" value="ECO:0007669"/>
    <property type="project" value="InterPro"/>
</dbReference>
<accession>A0A1Z4KM77</accession>
<gene>
    <name evidence="3" type="ORF">NIES23_28320</name>
</gene>
<proteinExistence type="predicted"/>
<name>A0A1Z4KM77_ANAVA</name>
<dbReference type="AlphaFoldDB" id="A0A1Z4KM77"/>
<evidence type="ECO:0000313" key="3">
    <source>
        <dbReference type="EMBL" id="BAY70032.1"/>
    </source>
</evidence>
<feature type="domain" description="Response regulatory" evidence="2">
    <location>
        <begin position="1"/>
        <end position="57"/>
    </location>
</feature>
<evidence type="ECO:0000259" key="2">
    <source>
        <dbReference type="PROSITE" id="PS50110"/>
    </source>
</evidence>
<dbReference type="Gene3D" id="3.40.50.2300">
    <property type="match status" value="1"/>
</dbReference>